<dbReference type="Pfam" id="PF14354">
    <property type="entry name" value="Lar_restr_allev"/>
    <property type="match status" value="1"/>
</dbReference>
<evidence type="ECO:0000313" key="2">
    <source>
        <dbReference type="Proteomes" id="UP000637267"/>
    </source>
</evidence>
<accession>A0ABQ2PD16</accession>
<sequence length="62" mass="6819">MSGTTTEIQPCPRCGAHAEVRKAGANRVWLECSKYGRNGNCSMISTPQPNRKEAIAAWNKLK</sequence>
<dbReference type="RefSeq" id="WP_188705441.1">
    <property type="nucleotide sequence ID" value="NZ_BMLX01000005.1"/>
</dbReference>
<evidence type="ECO:0000313" key="1">
    <source>
        <dbReference type="EMBL" id="GGP23213.1"/>
    </source>
</evidence>
<proteinExistence type="predicted"/>
<comment type="caution">
    <text evidence="1">The sequence shown here is derived from an EMBL/GenBank/DDBJ whole genome shotgun (WGS) entry which is preliminary data.</text>
</comment>
<reference evidence="2" key="1">
    <citation type="journal article" date="2019" name="Int. J. Syst. Evol. Microbiol.">
        <title>The Global Catalogue of Microorganisms (GCM) 10K type strain sequencing project: providing services to taxonomists for standard genome sequencing and annotation.</title>
        <authorList>
            <consortium name="The Broad Institute Genomics Platform"/>
            <consortium name="The Broad Institute Genome Sequencing Center for Infectious Disease"/>
            <person name="Wu L."/>
            <person name="Ma J."/>
        </authorList>
    </citation>
    <scope>NUCLEOTIDE SEQUENCE [LARGE SCALE GENOMIC DNA]</scope>
    <source>
        <strain evidence="2">CGMCC 1.8859</strain>
    </source>
</reference>
<gene>
    <name evidence="1" type="ORF">GCM10010970_32130</name>
</gene>
<evidence type="ECO:0008006" key="3">
    <source>
        <dbReference type="Google" id="ProtNLM"/>
    </source>
</evidence>
<name>A0ABQ2PD16_9NEIS</name>
<organism evidence="1 2">
    <name type="scientific">Silvimonas iriomotensis</name>
    <dbReference type="NCBI Taxonomy" id="449662"/>
    <lineage>
        <taxon>Bacteria</taxon>
        <taxon>Pseudomonadati</taxon>
        <taxon>Pseudomonadota</taxon>
        <taxon>Betaproteobacteria</taxon>
        <taxon>Neisseriales</taxon>
        <taxon>Chitinibacteraceae</taxon>
        <taxon>Silvimonas</taxon>
    </lineage>
</organism>
<keyword evidence="2" id="KW-1185">Reference proteome</keyword>
<protein>
    <recommendedName>
        <fullName evidence="3">Restriction alleviation protein, Lar family</fullName>
    </recommendedName>
</protein>
<dbReference type="Proteomes" id="UP000637267">
    <property type="component" value="Unassembled WGS sequence"/>
</dbReference>
<dbReference type="EMBL" id="BMLX01000005">
    <property type="protein sequence ID" value="GGP23213.1"/>
    <property type="molecule type" value="Genomic_DNA"/>
</dbReference>